<dbReference type="Pfam" id="PF20710">
    <property type="entry name" value="DUF6824"/>
    <property type="match status" value="1"/>
</dbReference>
<evidence type="ECO:0000259" key="2">
    <source>
        <dbReference type="Pfam" id="PF20710"/>
    </source>
</evidence>
<feature type="region of interest" description="Disordered" evidence="1">
    <location>
        <begin position="164"/>
        <end position="240"/>
    </location>
</feature>
<dbReference type="InterPro" id="IPR049227">
    <property type="entry name" value="DUF6824"/>
</dbReference>
<proteinExistence type="predicted"/>
<feature type="region of interest" description="Disordered" evidence="1">
    <location>
        <begin position="368"/>
        <end position="396"/>
    </location>
</feature>
<organism evidence="3">
    <name type="scientific">Grammatophora oceanica</name>
    <dbReference type="NCBI Taxonomy" id="210454"/>
    <lineage>
        <taxon>Eukaryota</taxon>
        <taxon>Sar</taxon>
        <taxon>Stramenopiles</taxon>
        <taxon>Ochrophyta</taxon>
        <taxon>Bacillariophyta</taxon>
        <taxon>Fragilariophyceae</taxon>
        <taxon>Fragilariophycidae</taxon>
        <taxon>Rhabdonematales</taxon>
        <taxon>Grammatophoraceae</taxon>
        <taxon>Grammatophora</taxon>
    </lineage>
</organism>
<sequence length="422" mass="47857">MKQKDFVARHELPDTPFLPPDYKVGPWDVQCGRGRGSSSTTGNRRFRVVICNFVEKYAKAERNMTKVQIVMSIVQSIRDAGGHFLQRTRTVLGDGDWFDVGDKRAREKVQHALRDVKQELKDLELLSLPLNPLRRLGEAEKARMVVSRPRTIINRKSVLPSSPKILPAVETPSRSHGTSHGGSKQLRYLKSCLKKKPGKSTPSGVVLPVDRHLPSNRAPSRTNNNTQKMDGYETTEGSAESNRFMRVVDGGKKRGFSLPVHDLLRDAKEERRSLNETHLADERVRRRECSGDDDDHRRHKRAYTQNKNSGGFASKCWKKRRGGHLDGGDGRFPSVEAMPPRRTLTLGLDLLLEAAEIQLSVPIDHRQQKEDNWGSTSRAYRENNEPLVAEPRRPRMIKTRNELGILESSRQSRWSGLGRMQG</sequence>
<name>A0A7S1UWE4_9STRA</name>
<dbReference type="AlphaFoldDB" id="A0A7S1UWE4"/>
<gene>
    <name evidence="3" type="ORF">GOCE00092_LOCUS9570</name>
</gene>
<accession>A0A7S1UWE4</accession>
<reference evidence="3" key="1">
    <citation type="submission" date="2021-01" db="EMBL/GenBank/DDBJ databases">
        <authorList>
            <person name="Corre E."/>
            <person name="Pelletier E."/>
            <person name="Niang G."/>
            <person name="Scheremetjew M."/>
            <person name="Finn R."/>
            <person name="Kale V."/>
            <person name="Holt S."/>
            <person name="Cochrane G."/>
            <person name="Meng A."/>
            <person name="Brown T."/>
            <person name="Cohen L."/>
        </authorList>
    </citation>
    <scope>NUCLEOTIDE SEQUENCE</scope>
    <source>
        <strain evidence="3">CCMP 410</strain>
    </source>
</reference>
<feature type="domain" description="DUF6824" evidence="2">
    <location>
        <begin position="28"/>
        <end position="115"/>
    </location>
</feature>
<dbReference type="EMBL" id="HBGK01018982">
    <property type="protein sequence ID" value="CAD9280660.1"/>
    <property type="molecule type" value="Transcribed_RNA"/>
</dbReference>
<protein>
    <recommendedName>
        <fullName evidence="2">DUF6824 domain-containing protein</fullName>
    </recommendedName>
</protein>
<evidence type="ECO:0000313" key="3">
    <source>
        <dbReference type="EMBL" id="CAD9280660.1"/>
    </source>
</evidence>
<feature type="compositionally biased region" description="Polar residues" evidence="1">
    <location>
        <begin position="217"/>
        <end position="228"/>
    </location>
</feature>
<evidence type="ECO:0000256" key="1">
    <source>
        <dbReference type="SAM" id="MobiDB-lite"/>
    </source>
</evidence>
<feature type="compositionally biased region" description="Polar residues" evidence="1">
    <location>
        <begin position="172"/>
        <end position="182"/>
    </location>
</feature>